<dbReference type="CDD" id="cd00082">
    <property type="entry name" value="HisKA"/>
    <property type="match status" value="1"/>
</dbReference>
<dbReference type="InterPro" id="IPR021821">
    <property type="entry name" value="VxrA_SD"/>
</dbReference>
<evidence type="ECO:0000313" key="12">
    <source>
        <dbReference type="EMBL" id="KLV00388.1"/>
    </source>
</evidence>
<evidence type="ECO:0000256" key="10">
    <source>
        <dbReference type="SAM" id="SignalP"/>
    </source>
</evidence>
<dbReference type="RefSeq" id="WP_047874654.1">
    <property type="nucleotide sequence ID" value="NZ_BMYC01000004.1"/>
</dbReference>
<dbReference type="EC" id="2.7.13.3" evidence="3"/>
<dbReference type="InterPro" id="IPR003594">
    <property type="entry name" value="HATPase_dom"/>
</dbReference>
<evidence type="ECO:0000256" key="9">
    <source>
        <dbReference type="SAM" id="Phobius"/>
    </source>
</evidence>
<dbReference type="PANTHER" id="PTHR44936">
    <property type="entry name" value="SENSOR PROTEIN CREC"/>
    <property type="match status" value="1"/>
</dbReference>
<organism evidence="12 13">
    <name type="scientific">Photobacterium aphoticum</name>
    <dbReference type="NCBI Taxonomy" id="754436"/>
    <lineage>
        <taxon>Bacteria</taxon>
        <taxon>Pseudomonadati</taxon>
        <taxon>Pseudomonadota</taxon>
        <taxon>Gammaproteobacteria</taxon>
        <taxon>Vibrionales</taxon>
        <taxon>Vibrionaceae</taxon>
        <taxon>Photobacterium</taxon>
    </lineage>
</organism>
<evidence type="ECO:0000256" key="6">
    <source>
        <dbReference type="ARBA" id="ARBA00022679"/>
    </source>
</evidence>
<feature type="transmembrane region" description="Helical" evidence="9">
    <location>
        <begin position="235"/>
        <end position="253"/>
    </location>
</feature>
<dbReference type="InterPro" id="IPR036097">
    <property type="entry name" value="HisK_dim/P_sf"/>
</dbReference>
<evidence type="ECO:0000256" key="1">
    <source>
        <dbReference type="ARBA" id="ARBA00000085"/>
    </source>
</evidence>
<dbReference type="InterPro" id="IPR036890">
    <property type="entry name" value="HATPase_C_sf"/>
</dbReference>
<dbReference type="InterPro" id="IPR003661">
    <property type="entry name" value="HisK_dim/P_dom"/>
</dbReference>
<name>A0A0J1GL09_9GAMM</name>
<gene>
    <name evidence="12" type="ORF">ABT58_11985</name>
</gene>
<keyword evidence="5" id="KW-0597">Phosphoprotein</keyword>
<keyword evidence="7 12" id="KW-0418">Kinase</keyword>
<dbReference type="InterPro" id="IPR050980">
    <property type="entry name" value="2C_sensor_his_kinase"/>
</dbReference>
<evidence type="ECO:0000256" key="2">
    <source>
        <dbReference type="ARBA" id="ARBA00004651"/>
    </source>
</evidence>
<dbReference type="Gene3D" id="3.30.565.10">
    <property type="entry name" value="Histidine kinase-like ATPase, C-terminal domain"/>
    <property type="match status" value="1"/>
</dbReference>
<dbReference type="PATRIC" id="fig|754436.4.peg.2543"/>
<evidence type="ECO:0000259" key="11">
    <source>
        <dbReference type="PROSITE" id="PS50109"/>
    </source>
</evidence>
<dbReference type="SMART" id="SM00387">
    <property type="entry name" value="HATPase_c"/>
    <property type="match status" value="1"/>
</dbReference>
<comment type="caution">
    <text evidence="12">The sequence shown here is derived from an EMBL/GenBank/DDBJ whole genome shotgun (WGS) entry which is preliminary data.</text>
</comment>
<evidence type="ECO:0000256" key="3">
    <source>
        <dbReference type="ARBA" id="ARBA00012438"/>
    </source>
</evidence>
<dbReference type="SUPFAM" id="SSF47384">
    <property type="entry name" value="Homodimeric domain of signal transducing histidine kinase"/>
    <property type="match status" value="1"/>
</dbReference>
<dbReference type="OrthoDB" id="5593498at2"/>
<dbReference type="Pfam" id="PF11884">
    <property type="entry name" value="DUF3404"/>
    <property type="match status" value="1"/>
</dbReference>
<dbReference type="GO" id="GO:0005886">
    <property type="term" value="C:plasma membrane"/>
    <property type="evidence" value="ECO:0007669"/>
    <property type="project" value="UniProtKB-SubCell"/>
</dbReference>
<dbReference type="Pfam" id="PF02518">
    <property type="entry name" value="HATPase_c"/>
    <property type="match status" value="1"/>
</dbReference>
<feature type="chain" id="PRO_5005251883" description="histidine kinase" evidence="10">
    <location>
        <begin position="21"/>
        <end position="467"/>
    </location>
</feature>
<dbReference type="SMART" id="SM00388">
    <property type="entry name" value="HisKA"/>
    <property type="match status" value="1"/>
</dbReference>
<keyword evidence="8" id="KW-0902">Two-component regulatory system</keyword>
<dbReference type="AlphaFoldDB" id="A0A0J1GL09"/>
<protein>
    <recommendedName>
        <fullName evidence="3">histidine kinase</fullName>
        <ecNumber evidence="3">2.7.13.3</ecNumber>
    </recommendedName>
</protein>
<keyword evidence="9" id="KW-0472">Membrane</keyword>
<evidence type="ECO:0000313" key="13">
    <source>
        <dbReference type="Proteomes" id="UP000036426"/>
    </source>
</evidence>
<comment type="catalytic activity">
    <reaction evidence="1">
        <text>ATP + protein L-histidine = ADP + protein N-phospho-L-histidine.</text>
        <dbReference type="EC" id="2.7.13.3"/>
    </reaction>
</comment>
<reference evidence="12 13" key="1">
    <citation type="submission" date="2015-05" db="EMBL/GenBank/DDBJ databases">
        <title>Photobacterium galathea sp. nov.</title>
        <authorList>
            <person name="Machado H."/>
            <person name="Gram L."/>
        </authorList>
    </citation>
    <scope>NUCLEOTIDE SEQUENCE [LARGE SCALE GENOMIC DNA]</scope>
    <source>
        <strain evidence="12 13">DSM 25995</strain>
    </source>
</reference>
<dbReference type="PROSITE" id="PS50109">
    <property type="entry name" value="HIS_KIN"/>
    <property type="match status" value="1"/>
</dbReference>
<feature type="domain" description="Histidine kinase" evidence="11">
    <location>
        <begin position="268"/>
        <end position="463"/>
    </location>
</feature>
<accession>A0A0J1GL09</accession>
<dbReference type="GO" id="GO:0000155">
    <property type="term" value="F:phosphorelay sensor kinase activity"/>
    <property type="evidence" value="ECO:0007669"/>
    <property type="project" value="InterPro"/>
</dbReference>
<keyword evidence="6" id="KW-0808">Transferase</keyword>
<keyword evidence="9" id="KW-1133">Transmembrane helix</keyword>
<dbReference type="InterPro" id="IPR005467">
    <property type="entry name" value="His_kinase_dom"/>
</dbReference>
<evidence type="ECO:0000256" key="4">
    <source>
        <dbReference type="ARBA" id="ARBA00022475"/>
    </source>
</evidence>
<comment type="subcellular location">
    <subcellularLocation>
        <location evidence="2">Cell membrane</location>
        <topology evidence="2">Multi-pass membrane protein</topology>
    </subcellularLocation>
</comment>
<evidence type="ECO:0000256" key="8">
    <source>
        <dbReference type="ARBA" id="ARBA00023012"/>
    </source>
</evidence>
<dbReference type="EMBL" id="LDOV01000022">
    <property type="protein sequence ID" value="KLV00388.1"/>
    <property type="molecule type" value="Genomic_DNA"/>
</dbReference>
<dbReference type="Gene3D" id="1.10.287.130">
    <property type="match status" value="1"/>
</dbReference>
<dbReference type="PANTHER" id="PTHR44936:SF9">
    <property type="entry name" value="SENSOR PROTEIN CREC"/>
    <property type="match status" value="1"/>
</dbReference>
<keyword evidence="4" id="KW-1003">Cell membrane</keyword>
<sequence length="467" mass="53276">MLRYLLITYLAFFSVTSAHAQLLQDKWQTFYRQSWQIGTLAVSQQQLSQYPLDLLQDAARYPQFSTFDWQDIVDLSAIKAACKDNALRNARLNDAVAFELAMCQKTPLSADWFITHSLIHPAGGSFADRYINQFPDSTLPISHLLTITHPHHPLHKALEALSPQGRDALLHGYRAWKEQDTLWLSGNTGWKRLSRKQWQPLAQSLDITLQGEECAFRYSNLCISEQPQHLIAQRVLLALLCLILTAALCRLLYLKRRQNTEKQFILQLLTHELRTPITSLGLTVEMFRHHYAALPDATQDAVWRLVADYQRLSQLTENSKLFLSADASAPLPKQSASLEDWLQFICEKHNVSYSLNHDAMLSLPFYWLSICLDNLIKNAKQHGQGTISVFVVVDTTLTIHVDDEGQFPSRLSRLFRRMKQPANTPNNMGIGLGIVNHLMKQMGGTLSIQRCPTRCTLELPYDHTITD</sequence>
<dbReference type="Proteomes" id="UP000036426">
    <property type="component" value="Unassembled WGS sequence"/>
</dbReference>
<dbReference type="SUPFAM" id="SSF55874">
    <property type="entry name" value="ATPase domain of HSP90 chaperone/DNA topoisomerase II/histidine kinase"/>
    <property type="match status" value="1"/>
</dbReference>
<evidence type="ECO:0000256" key="7">
    <source>
        <dbReference type="ARBA" id="ARBA00022777"/>
    </source>
</evidence>
<keyword evidence="9" id="KW-0812">Transmembrane</keyword>
<proteinExistence type="predicted"/>
<evidence type="ECO:0000256" key="5">
    <source>
        <dbReference type="ARBA" id="ARBA00022553"/>
    </source>
</evidence>
<keyword evidence="13" id="KW-1185">Reference proteome</keyword>
<keyword evidence="10" id="KW-0732">Signal</keyword>
<feature type="signal peptide" evidence="10">
    <location>
        <begin position="1"/>
        <end position="20"/>
    </location>
</feature>